<keyword evidence="1" id="KW-1133">Transmembrane helix</keyword>
<dbReference type="Gene3D" id="3.40.50.1240">
    <property type="entry name" value="Phosphoglycerate mutase-like"/>
    <property type="match status" value="2"/>
</dbReference>
<keyword evidence="2" id="KW-1185">Reference proteome</keyword>
<evidence type="ECO:0000313" key="2">
    <source>
        <dbReference type="Proteomes" id="UP001652582"/>
    </source>
</evidence>
<evidence type="ECO:0000313" key="3">
    <source>
        <dbReference type="RefSeq" id="XP_052738804.1"/>
    </source>
</evidence>
<gene>
    <name evidence="3" type="primary">LOC112047601</name>
</gene>
<dbReference type="InterPro" id="IPR033379">
    <property type="entry name" value="Acid_Pase_AS"/>
</dbReference>
<protein>
    <submittedName>
        <fullName evidence="3">Uncharacterized protein LOC112047601</fullName>
    </submittedName>
</protein>
<keyword evidence="1" id="KW-0812">Transmembrane</keyword>
<dbReference type="InterPro" id="IPR029033">
    <property type="entry name" value="His_PPase_superfam"/>
</dbReference>
<dbReference type="SUPFAM" id="SSF53254">
    <property type="entry name" value="Phosphoglycerate mutase-like"/>
    <property type="match status" value="1"/>
</dbReference>
<accession>A0ABM3LIC1</accession>
<dbReference type="PANTHER" id="PTHR14690">
    <property type="entry name" value="IQ MOTIF CONTAINING WITH AAA DOMAIN 1"/>
    <property type="match status" value="1"/>
</dbReference>
<dbReference type="InterPro" id="IPR000560">
    <property type="entry name" value="His_Pase_clade-2"/>
</dbReference>
<feature type="transmembrane region" description="Helical" evidence="1">
    <location>
        <begin position="7"/>
        <end position="29"/>
    </location>
</feature>
<reference evidence="3" key="1">
    <citation type="submission" date="2025-08" db="UniProtKB">
        <authorList>
            <consortium name="RefSeq"/>
        </authorList>
    </citation>
    <scope>IDENTIFICATION</scope>
</reference>
<dbReference type="InterPro" id="IPR052267">
    <property type="entry name" value="N-DRC_Component"/>
</dbReference>
<dbReference type="PANTHER" id="PTHR14690:SF9">
    <property type="entry name" value="GH08353P"/>
    <property type="match status" value="1"/>
</dbReference>
<keyword evidence="1" id="KW-0472">Membrane</keyword>
<dbReference type="Pfam" id="PF00328">
    <property type="entry name" value="His_Phos_2"/>
    <property type="match status" value="1"/>
</dbReference>
<dbReference type="CDD" id="cd07061">
    <property type="entry name" value="HP_HAP_like"/>
    <property type="match status" value="1"/>
</dbReference>
<dbReference type="PROSITE" id="PS00616">
    <property type="entry name" value="HIS_ACID_PHOSPHAT_1"/>
    <property type="match status" value="1"/>
</dbReference>
<dbReference type="Proteomes" id="UP001652582">
    <property type="component" value="Chromosome 8"/>
</dbReference>
<dbReference type="GeneID" id="112047601"/>
<sequence>MYNRPLLNTILFILICVILQVIVFSFIVYTSAKPSLKLEQVVILSRHNVRTPLSKNLARMTQQRWPHWNEKPGFLTEKGFLLESYMGKFFAAWLKEEGLLPKQCPSEEDFYVYSNGMERTLQSTHAFLKGSFPNCNITVHHADINKPDPIFTPMIHNSTEVFKKIALKEMENILNDQNFNKSYRAMEDILNYNESDCCLIDNDCYLEADKMNIDLVVGMKPKVTGPMKICNEAIDAFLMAYYNGFPLNEVAWGKLNDKKWSTILEITAGYHNLTFCAKHIARDIAQPLIKYLTNIFLNKNTKVTLLMGHDANINVLLTEMLFKPYVLDYNFISTPVGGKIVFQKWLDEKLNEYVLKIEYVYQSNDQLRDGTTLSIDCPPQFKILELQHCRTDYRGFSSARAEGPLKDLTYSPGSIRMLTFQRKAAKGLRLKERKVPPAVLGRIYAQYCDVINRMYDAYLSHVQLQRAPAMLHIVSVIWKRLYELRQELVGILVNDYIYVDDALVSLKKTPYDIQIIVPYHYPLESRSQGMEELLQTMWAETERRKAQELALSNMNLKLNTKTPISLKRQVRRYMRTKREAVLNHRRDVILGIAPDPFQKRLDLEEENNKIYERTSRIRKDLQEKYAEEMEREKTRLIVFKKDNQIEDITEHIWQWFREWYEGYGFFPGYPYEAEGGTVMVIREDYPYIEEQIEEDEKLAIKMKGKTKEMLIQEQKQAKLDAEMREELAKEQRLKEAELLFKMRCNPLADPGHEPKQSMHTGSIVEALKNYRAAWSIYDSFPEEYPSVVYGYMQAILTEDLMNQLHMECRKYVDELMRLDLKLLIKMHQKMYQDIGKKYPKLKPRKKPKEEPIPVPFDINDKILRNLQIPPSRIR</sequence>
<name>A0ABM3LIC1_BICAN</name>
<organism evidence="2 3">
    <name type="scientific">Bicyclus anynana</name>
    <name type="common">Squinting bush brown butterfly</name>
    <dbReference type="NCBI Taxonomy" id="110368"/>
    <lineage>
        <taxon>Eukaryota</taxon>
        <taxon>Metazoa</taxon>
        <taxon>Ecdysozoa</taxon>
        <taxon>Arthropoda</taxon>
        <taxon>Hexapoda</taxon>
        <taxon>Insecta</taxon>
        <taxon>Pterygota</taxon>
        <taxon>Neoptera</taxon>
        <taxon>Endopterygota</taxon>
        <taxon>Lepidoptera</taxon>
        <taxon>Glossata</taxon>
        <taxon>Ditrysia</taxon>
        <taxon>Papilionoidea</taxon>
        <taxon>Nymphalidae</taxon>
        <taxon>Satyrinae</taxon>
        <taxon>Satyrini</taxon>
        <taxon>Mycalesina</taxon>
        <taxon>Bicyclus</taxon>
    </lineage>
</organism>
<evidence type="ECO:0000256" key="1">
    <source>
        <dbReference type="SAM" id="Phobius"/>
    </source>
</evidence>
<proteinExistence type="predicted"/>
<dbReference type="RefSeq" id="XP_052738804.1">
    <property type="nucleotide sequence ID" value="XM_052882844.1"/>
</dbReference>